<comment type="similarity">
    <text evidence="3">Belongs to the paxM FAD-dependent monooxygenase family.</text>
</comment>
<dbReference type="OrthoDB" id="47494at2759"/>
<evidence type="ECO:0000256" key="3">
    <source>
        <dbReference type="ARBA" id="ARBA00007992"/>
    </source>
</evidence>
<reference evidence="8 9" key="1">
    <citation type="submission" date="2016-05" db="EMBL/GenBank/DDBJ databases">
        <title>Comparative analysis of secretome profiles of manganese(II)-oxidizing ascomycete fungi.</title>
        <authorList>
            <consortium name="DOE Joint Genome Institute"/>
            <person name="Zeiner C.A."/>
            <person name="Purvine S.O."/>
            <person name="Zink E.M."/>
            <person name="Wu S."/>
            <person name="Pasa-Tolic L."/>
            <person name="Chaput D.L."/>
            <person name="Haridas S."/>
            <person name="Grigoriev I.V."/>
            <person name="Santelli C.M."/>
            <person name="Hansel C.M."/>
        </authorList>
    </citation>
    <scope>NUCLEOTIDE SEQUENCE [LARGE SCALE GENOMIC DNA]</scope>
    <source>
        <strain evidence="8 9">AP3s5-JAC2a</strain>
    </source>
</reference>
<accession>A0A177C944</accession>
<dbReference type="STRING" id="1460663.A0A177C944"/>
<keyword evidence="6" id="KW-0560">Oxidoreductase</keyword>
<evidence type="ECO:0000256" key="2">
    <source>
        <dbReference type="ARBA" id="ARBA00005179"/>
    </source>
</evidence>
<dbReference type="GO" id="GO:0004497">
    <property type="term" value="F:monooxygenase activity"/>
    <property type="evidence" value="ECO:0007669"/>
    <property type="project" value="UniProtKB-KW"/>
</dbReference>
<gene>
    <name evidence="8" type="ORF">CC84DRAFT_1219307</name>
</gene>
<organism evidence="8 9">
    <name type="scientific">Paraphaeosphaeria sporulosa</name>
    <dbReference type="NCBI Taxonomy" id="1460663"/>
    <lineage>
        <taxon>Eukaryota</taxon>
        <taxon>Fungi</taxon>
        <taxon>Dikarya</taxon>
        <taxon>Ascomycota</taxon>
        <taxon>Pezizomycotina</taxon>
        <taxon>Dothideomycetes</taxon>
        <taxon>Pleosporomycetidae</taxon>
        <taxon>Pleosporales</taxon>
        <taxon>Massarineae</taxon>
        <taxon>Didymosphaeriaceae</taxon>
        <taxon>Paraphaeosphaeria</taxon>
    </lineage>
</organism>
<protein>
    <submittedName>
        <fullName evidence="8">FAD/NAD(P)-binding domain-containing protein</fullName>
    </submittedName>
</protein>
<dbReference type="PANTHER" id="PTHR47178">
    <property type="entry name" value="MONOOXYGENASE, FAD-BINDING"/>
    <property type="match status" value="1"/>
</dbReference>
<sequence length="375" mass="41161">MSPKSIRIIGAGLSGLALGQCLRRVNIRTVIYERVKANPTRNNYGITLYKSTYKPLLDTLRMTEDDFCRQVGVHNPDSGALVSDDQRLRVNRAALTSLLESNLDIRFGHKLNNITSYGTSRCVTFQNGTQDLTEDFSILIGADGVHSATRSQLNLSKPVFDLEVLPYIVFNGKRRMVYSNLPPGLLDCFTTPNGIQHVQNGVLLSIKADFWNPDKQTVAVSYTLSRAADKADQALLDRNISDAETLAKSFVDEVATLGQLPAPFDSIFNTDTMSEDRLLHWLMRSSLIDGKVVQDTALNHGVILLGDAAHAQPIPGNGANLAIADALEAAKHMDASGKFDAAAFLEARSDWMNGKRENERALKALHPDGARKARI</sequence>
<dbReference type="PRINTS" id="PR00420">
    <property type="entry name" value="RNGMNOXGNASE"/>
</dbReference>
<dbReference type="AlphaFoldDB" id="A0A177C944"/>
<dbReference type="InParanoid" id="A0A177C944"/>
<keyword evidence="9" id="KW-1185">Reference proteome</keyword>
<evidence type="ECO:0000256" key="4">
    <source>
        <dbReference type="ARBA" id="ARBA00022630"/>
    </source>
</evidence>
<keyword evidence="7" id="KW-0503">Monooxygenase</keyword>
<dbReference type="SUPFAM" id="SSF51905">
    <property type="entry name" value="FAD/NAD(P)-binding domain"/>
    <property type="match status" value="1"/>
</dbReference>
<name>A0A177C944_9PLEO</name>
<evidence type="ECO:0000256" key="1">
    <source>
        <dbReference type="ARBA" id="ARBA00001974"/>
    </source>
</evidence>
<evidence type="ECO:0000256" key="6">
    <source>
        <dbReference type="ARBA" id="ARBA00023002"/>
    </source>
</evidence>
<evidence type="ECO:0000256" key="7">
    <source>
        <dbReference type="ARBA" id="ARBA00023033"/>
    </source>
</evidence>
<keyword evidence="4" id="KW-0285">Flavoprotein</keyword>
<dbReference type="InterPro" id="IPR036188">
    <property type="entry name" value="FAD/NAD-bd_sf"/>
</dbReference>
<comment type="cofactor">
    <cofactor evidence="1">
        <name>FAD</name>
        <dbReference type="ChEBI" id="CHEBI:57692"/>
    </cofactor>
</comment>
<dbReference type="Proteomes" id="UP000077069">
    <property type="component" value="Unassembled WGS sequence"/>
</dbReference>
<keyword evidence="5" id="KW-0274">FAD</keyword>
<dbReference type="PANTHER" id="PTHR47178:SF4">
    <property type="entry name" value="FAD-DEPENDENT MONOOXYGENASE APTC"/>
    <property type="match status" value="1"/>
</dbReference>
<evidence type="ECO:0000313" key="9">
    <source>
        <dbReference type="Proteomes" id="UP000077069"/>
    </source>
</evidence>
<dbReference type="RefSeq" id="XP_018034450.1">
    <property type="nucleotide sequence ID" value="XM_018183069.1"/>
</dbReference>
<evidence type="ECO:0000313" key="8">
    <source>
        <dbReference type="EMBL" id="OAG04085.1"/>
    </source>
</evidence>
<dbReference type="EMBL" id="KV441554">
    <property type="protein sequence ID" value="OAG04085.1"/>
    <property type="molecule type" value="Genomic_DNA"/>
</dbReference>
<proteinExistence type="inferred from homology"/>
<dbReference type="GeneID" id="28766555"/>
<comment type="pathway">
    <text evidence="2">Secondary metabolite biosynthesis.</text>
</comment>
<dbReference type="Gene3D" id="3.50.50.60">
    <property type="entry name" value="FAD/NAD(P)-binding domain"/>
    <property type="match status" value="1"/>
</dbReference>
<evidence type="ECO:0000256" key="5">
    <source>
        <dbReference type="ARBA" id="ARBA00022827"/>
    </source>
</evidence>